<name>A0A926IG79_9FIRM</name>
<feature type="coiled-coil region" evidence="10">
    <location>
        <begin position="58"/>
        <end position="180"/>
    </location>
</feature>
<dbReference type="GO" id="GO:0043093">
    <property type="term" value="P:FtsZ-dependent cytokinesis"/>
    <property type="evidence" value="ECO:0007669"/>
    <property type="project" value="TreeGrafter"/>
</dbReference>
<dbReference type="GO" id="GO:0005829">
    <property type="term" value="C:cytosol"/>
    <property type="evidence" value="ECO:0007669"/>
    <property type="project" value="TreeGrafter"/>
</dbReference>
<evidence type="ECO:0000256" key="9">
    <source>
        <dbReference type="ARBA" id="ARBA00033158"/>
    </source>
</evidence>
<keyword evidence="6" id="KW-0131">Cell cycle</keyword>
<dbReference type="InterPro" id="IPR053712">
    <property type="entry name" value="Bac_CellDiv_Activator"/>
</dbReference>
<dbReference type="AlphaFoldDB" id="A0A926IG79"/>
<dbReference type="GO" id="GO:0030428">
    <property type="term" value="C:cell septum"/>
    <property type="evidence" value="ECO:0007669"/>
    <property type="project" value="TreeGrafter"/>
</dbReference>
<dbReference type="GO" id="GO:0032153">
    <property type="term" value="C:cell division site"/>
    <property type="evidence" value="ECO:0007669"/>
    <property type="project" value="TreeGrafter"/>
</dbReference>
<dbReference type="RefSeq" id="WP_262430767.1">
    <property type="nucleotide sequence ID" value="NZ_JACRTG010000034.1"/>
</dbReference>
<sequence>MTDKNKVNVVIDGRNLTVVATEHEDYIRDLAYYVDQKIKNLSSKNDRLSQTMAATLAALNIADEYYKANSKLKELEQKAKKPLEKFDGVSKELEDSKARIAELEKINLEYKDDFIREKLSKENLFNEMNELKEKLELAENEISELHKLNKSLQDKNFENQLELIEAKKELNEALKSLNKDKR</sequence>
<reference evidence="11" key="1">
    <citation type="submission" date="2020-08" db="EMBL/GenBank/DDBJ databases">
        <title>Genome public.</title>
        <authorList>
            <person name="Liu C."/>
            <person name="Sun Q."/>
        </authorList>
    </citation>
    <scope>NUCLEOTIDE SEQUENCE</scope>
    <source>
        <strain evidence="11">BX21</strain>
    </source>
</reference>
<dbReference type="SUPFAM" id="SSF102829">
    <property type="entry name" value="Cell division protein ZapA-like"/>
    <property type="match status" value="1"/>
</dbReference>
<evidence type="ECO:0000313" key="12">
    <source>
        <dbReference type="Proteomes" id="UP000601171"/>
    </source>
</evidence>
<evidence type="ECO:0000256" key="4">
    <source>
        <dbReference type="ARBA" id="ARBA00022618"/>
    </source>
</evidence>
<keyword evidence="10" id="KW-0175">Coiled coil</keyword>
<evidence type="ECO:0000256" key="3">
    <source>
        <dbReference type="ARBA" id="ARBA00022490"/>
    </source>
</evidence>
<comment type="function">
    <text evidence="7">Activator of cell division through the inhibition of FtsZ GTPase activity, therefore promoting FtsZ assembly into bundles of protofilaments necessary for the formation of the division Z ring. It is recruited early at mid-cell but it is not essential for cell division.</text>
</comment>
<dbReference type="PANTHER" id="PTHR34981:SF1">
    <property type="entry name" value="CELL DIVISION PROTEIN ZAPA"/>
    <property type="match status" value="1"/>
</dbReference>
<evidence type="ECO:0000256" key="8">
    <source>
        <dbReference type="ARBA" id="ARBA00026068"/>
    </source>
</evidence>
<keyword evidence="12" id="KW-1185">Reference proteome</keyword>
<dbReference type="InterPro" id="IPR007838">
    <property type="entry name" value="Cell_div_ZapA-like"/>
</dbReference>
<proteinExistence type="predicted"/>
<dbReference type="Pfam" id="PF05164">
    <property type="entry name" value="ZapA"/>
    <property type="match status" value="1"/>
</dbReference>
<comment type="subunit">
    <text evidence="8">Homodimer. Interacts with FtsZ.</text>
</comment>
<dbReference type="PANTHER" id="PTHR34981">
    <property type="entry name" value="CELL DIVISION PROTEIN ZAPA"/>
    <property type="match status" value="1"/>
</dbReference>
<dbReference type="GO" id="GO:0000921">
    <property type="term" value="P:septin ring assembly"/>
    <property type="evidence" value="ECO:0007669"/>
    <property type="project" value="TreeGrafter"/>
</dbReference>
<keyword evidence="5" id="KW-0717">Septation</keyword>
<dbReference type="GO" id="GO:0000917">
    <property type="term" value="P:division septum assembly"/>
    <property type="evidence" value="ECO:0007669"/>
    <property type="project" value="UniProtKB-KW"/>
</dbReference>
<evidence type="ECO:0000256" key="2">
    <source>
        <dbReference type="ARBA" id="ARBA00015195"/>
    </source>
</evidence>
<dbReference type="Gene3D" id="6.10.250.790">
    <property type="match status" value="1"/>
</dbReference>
<dbReference type="EMBL" id="JACRTG010000034">
    <property type="protein sequence ID" value="MBC8589302.1"/>
    <property type="molecule type" value="Genomic_DNA"/>
</dbReference>
<gene>
    <name evidence="11" type="primary">zapA</name>
    <name evidence="11" type="ORF">H8707_13865</name>
</gene>
<comment type="caution">
    <text evidence="11">The sequence shown here is derived from an EMBL/GenBank/DDBJ whole genome shotgun (WGS) entry which is preliminary data.</text>
</comment>
<organism evidence="11 12">
    <name type="scientific">Paratissierella segnis</name>
    <dbReference type="NCBI Taxonomy" id="2763679"/>
    <lineage>
        <taxon>Bacteria</taxon>
        <taxon>Bacillati</taxon>
        <taxon>Bacillota</taxon>
        <taxon>Tissierellia</taxon>
        <taxon>Tissierellales</taxon>
        <taxon>Tissierellaceae</taxon>
        <taxon>Paratissierella</taxon>
    </lineage>
</organism>
<keyword evidence="4 11" id="KW-0132">Cell division</keyword>
<evidence type="ECO:0000313" key="11">
    <source>
        <dbReference type="EMBL" id="MBC8589302.1"/>
    </source>
</evidence>
<accession>A0A926IG79</accession>
<evidence type="ECO:0000256" key="5">
    <source>
        <dbReference type="ARBA" id="ARBA00023210"/>
    </source>
</evidence>
<dbReference type="InterPro" id="IPR036192">
    <property type="entry name" value="Cell_div_ZapA-like_sf"/>
</dbReference>
<evidence type="ECO:0000256" key="7">
    <source>
        <dbReference type="ARBA" id="ARBA00024910"/>
    </source>
</evidence>
<evidence type="ECO:0000256" key="1">
    <source>
        <dbReference type="ARBA" id="ARBA00004496"/>
    </source>
</evidence>
<evidence type="ECO:0000256" key="6">
    <source>
        <dbReference type="ARBA" id="ARBA00023306"/>
    </source>
</evidence>
<evidence type="ECO:0000256" key="10">
    <source>
        <dbReference type="SAM" id="Coils"/>
    </source>
</evidence>
<keyword evidence="3" id="KW-0963">Cytoplasm</keyword>
<dbReference type="Proteomes" id="UP000601171">
    <property type="component" value="Unassembled WGS sequence"/>
</dbReference>
<protein>
    <recommendedName>
        <fullName evidence="2">Cell division protein ZapA</fullName>
    </recommendedName>
    <alternativeName>
        <fullName evidence="9">Z ring-associated protein ZapA</fullName>
    </alternativeName>
</protein>
<comment type="subcellular location">
    <subcellularLocation>
        <location evidence="1">Cytoplasm</location>
    </subcellularLocation>
</comment>